<reference evidence="3" key="1">
    <citation type="journal article" date="2017" name="Nat. Microbiol.">
        <title>Global analysis of biosynthetic gene clusters reveals vast potential of secondary metabolite production in Penicillium species.</title>
        <authorList>
            <person name="Nielsen J.C."/>
            <person name="Grijseels S."/>
            <person name="Prigent S."/>
            <person name="Ji B."/>
            <person name="Dainat J."/>
            <person name="Nielsen K.F."/>
            <person name="Frisvad J.C."/>
            <person name="Workman M."/>
            <person name="Nielsen J."/>
        </authorList>
    </citation>
    <scope>NUCLEOTIDE SEQUENCE [LARGE SCALE GENOMIC DNA]</scope>
    <source>
        <strain evidence="3">IBT 31811</strain>
    </source>
</reference>
<gene>
    <name evidence="2" type="ORF">PENANT_c011G01153</name>
</gene>
<feature type="compositionally biased region" description="Acidic residues" evidence="1">
    <location>
        <begin position="31"/>
        <end position="41"/>
    </location>
</feature>
<evidence type="ECO:0000256" key="1">
    <source>
        <dbReference type="SAM" id="MobiDB-lite"/>
    </source>
</evidence>
<feature type="compositionally biased region" description="Basic and acidic residues" evidence="1">
    <location>
        <begin position="295"/>
        <end position="305"/>
    </location>
</feature>
<feature type="region of interest" description="Disordered" evidence="1">
    <location>
        <begin position="237"/>
        <end position="318"/>
    </location>
</feature>
<feature type="region of interest" description="Disordered" evidence="1">
    <location>
        <begin position="350"/>
        <end position="372"/>
    </location>
</feature>
<evidence type="ECO:0000313" key="3">
    <source>
        <dbReference type="Proteomes" id="UP000191672"/>
    </source>
</evidence>
<proteinExistence type="predicted"/>
<sequence length="372" mass="42457">MLPFGLRRGQLGRNHMPPDLPNNVTNNSGSDPEEAPAEDLPEPESVIFYPNLWDVLKVRYTLQWKLTKGLPEELIDMIVDAAEYWPSVEHKMQDQKVVQKDCDQTLLKTVPLCYDRNSLGKVIPPKPLPHRGAHPCRKIIFKLSSRDQGGGRRRENMYQFSWTWFDTEVIKAAHERKMYINGEEQAILDNEGGQKRKHYTEADALLLPRGNKLQVNGAHVGEMQHVEIVWDYRDGIPPESTEADEAERDLGRGRLTLDGRGASMSTQFRQGQRITKQSQHPNDVSITASSALDAMTRHMERRSRQPEPSGAQRSLDYGSRPVKSSLRCIFDRLELRNAMGSLFIGDLGLDNENDDSRLSDDPTGHRLRYLHR</sequence>
<feature type="region of interest" description="Disordered" evidence="1">
    <location>
        <begin position="11"/>
        <end position="41"/>
    </location>
</feature>
<accession>A0A1V6Q6V1</accession>
<dbReference type="EMBL" id="MDYN01000011">
    <property type="protein sequence ID" value="OQD84954.1"/>
    <property type="molecule type" value="Genomic_DNA"/>
</dbReference>
<feature type="compositionally biased region" description="Basic and acidic residues" evidence="1">
    <location>
        <begin position="248"/>
        <end position="257"/>
    </location>
</feature>
<feature type="compositionally biased region" description="Polar residues" evidence="1">
    <location>
        <begin position="263"/>
        <end position="290"/>
    </location>
</feature>
<dbReference type="AlphaFoldDB" id="A0A1V6Q6V1"/>
<name>A0A1V6Q6V1_9EURO</name>
<comment type="caution">
    <text evidence="2">The sequence shown here is derived from an EMBL/GenBank/DDBJ whole genome shotgun (WGS) entry which is preliminary data.</text>
</comment>
<dbReference type="Proteomes" id="UP000191672">
    <property type="component" value="Unassembled WGS sequence"/>
</dbReference>
<evidence type="ECO:0000313" key="2">
    <source>
        <dbReference type="EMBL" id="OQD84954.1"/>
    </source>
</evidence>
<protein>
    <submittedName>
        <fullName evidence="2">Uncharacterized protein</fullName>
    </submittedName>
</protein>
<dbReference type="STRING" id="416450.A0A1V6Q6V1"/>
<keyword evidence="3" id="KW-1185">Reference proteome</keyword>
<feature type="compositionally biased region" description="Basic and acidic residues" evidence="1">
    <location>
        <begin position="354"/>
        <end position="364"/>
    </location>
</feature>
<organism evidence="2 3">
    <name type="scientific">Penicillium antarcticum</name>
    <dbReference type="NCBI Taxonomy" id="416450"/>
    <lineage>
        <taxon>Eukaryota</taxon>
        <taxon>Fungi</taxon>
        <taxon>Dikarya</taxon>
        <taxon>Ascomycota</taxon>
        <taxon>Pezizomycotina</taxon>
        <taxon>Eurotiomycetes</taxon>
        <taxon>Eurotiomycetidae</taxon>
        <taxon>Eurotiales</taxon>
        <taxon>Aspergillaceae</taxon>
        <taxon>Penicillium</taxon>
    </lineage>
</organism>